<dbReference type="OrthoDB" id="206452at2759"/>
<sequence length="158" mass="18498">MEKPVINFYRVGEEWGEFSNFFKAEIWIDEETWPTTEHYFQAQKFPSQHEIQQKIRNFEKPGQAASFARKHSGLRPDWEQVKDDVMREALRAKFTQHQNLKKLLLDTKDAKIVEASPTDSYWGNATRKDGSEGLNKLGLLLMEIRETLANEHEENKGT</sequence>
<dbReference type="CDD" id="cd15457">
    <property type="entry name" value="NADAR"/>
    <property type="match status" value="1"/>
</dbReference>
<dbReference type="NCBIfam" id="TIGR02464">
    <property type="entry name" value="ribofla_fusion"/>
    <property type="match status" value="1"/>
</dbReference>
<reference evidence="2" key="1">
    <citation type="submission" date="2019-10" db="EMBL/GenBank/DDBJ databases">
        <title>Conservation and host-specific expression of non-tandemly repeated heterogenous ribosome RNA gene in arbuscular mycorrhizal fungi.</title>
        <authorList>
            <person name="Maeda T."/>
            <person name="Kobayashi Y."/>
            <person name="Nakagawa T."/>
            <person name="Ezawa T."/>
            <person name="Yamaguchi K."/>
            <person name="Bino T."/>
            <person name="Nishimoto Y."/>
            <person name="Shigenobu S."/>
            <person name="Kawaguchi M."/>
        </authorList>
    </citation>
    <scope>NUCLEOTIDE SEQUENCE</scope>
    <source>
        <strain evidence="2">HR1</strain>
    </source>
</reference>
<dbReference type="SUPFAM" id="SSF143990">
    <property type="entry name" value="YbiA-like"/>
    <property type="match status" value="1"/>
</dbReference>
<evidence type="ECO:0000259" key="1">
    <source>
        <dbReference type="Pfam" id="PF08719"/>
    </source>
</evidence>
<name>A0A8H3R1F3_9GLOM</name>
<protein>
    <submittedName>
        <fullName evidence="2">NADAR family protein</fullName>
    </submittedName>
</protein>
<comment type="caution">
    <text evidence="2">The sequence shown here is derived from an EMBL/GenBank/DDBJ whole genome shotgun (WGS) entry which is preliminary data.</text>
</comment>
<feature type="domain" description="NADAR" evidence="1">
    <location>
        <begin position="8"/>
        <end position="148"/>
    </location>
</feature>
<evidence type="ECO:0000313" key="3">
    <source>
        <dbReference type="Proteomes" id="UP000615446"/>
    </source>
</evidence>
<proteinExistence type="predicted"/>
<dbReference type="Proteomes" id="UP000615446">
    <property type="component" value="Unassembled WGS sequence"/>
</dbReference>
<gene>
    <name evidence="2" type="ORF">RCL2_002682800</name>
</gene>
<evidence type="ECO:0000313" key="2">
    <source>
        <dbReference type="EMBL" id="GET00371.1"/>
    </source>
</evidence>
<dbReference type="InterPro" id="IPR037238">
    <property type="entry name" value="YbiA-like_sf"/>
</dbReference>
<dbReference type="InterPro" id="IPR012816">
    <property type="entry name" value="NADAR"/>
</dbReference>
<dbReference type="AlphaFoldDB" id="A0A8H3R1F3"/>
<dbReference type="EMBL" id="BLAL01000285">
    <property type="protein sequence ID" value="GET00371.1"/>
    <property type="molecule type" value="Genomic_DNA"/>
</dbReference>
<dbReference type="Pfam" id="PF08719">
    <property type="entry name" value="NADAR"/>
    <property type="match status" value="1"/>
</dbReference>
<organism evidence="2 3">
    <name type="scientific">Rhizophagus clarus</name>
    <dbReference type="NCBI Taxonomy" id="94130"/>
    <lineage>
        <taxon>Eukaryota</taxon>
        <taxon>Fungi</taxon>
        <taxon>Fungi incertae sedis</taxon>
        <taxon>Mucoromycota</taxon>
        <taxon>Glomeromycotina</taxon>
        <taxon>Glomeromycetes</taxon>
        <taxon>Glomerales</taxon>
        <taxon>Glomeraceae</taxon>
        <taxon>Rhizophagus</taxon>
    </lineage>
</organism>
<accession>A0A8H3R1F3</accession>
<dbReference type="Gene3D" id="1.10.357.40">
    <property type="entry name" value="YbiA-like"/>
    <property type="match status" value="1"/>
</dbReference>